<keyword evidence="9" id="KW-1185">Reference proteome</keyword>
<dbReference type="Gene3D" id="3.40.50.2300">
    <property type="match status" value="2"/>
</dbReference>
<evidence type="ECO:0000256" key="4">
    <source>
        <dbReference type="ARBA" id="ARBA00022970"/>
    </source>
</evidence>
<dbReference type="CDD" id="cd06347">
    <property type="entry name" value="PBP1_ABC_LivK_ligand_binding-like"/>
    <property type="match status" value="1"/>
</dbReference>
<evidence type="ECO:0000259" key="7">
    <source>
        <dbReference type="Pfam" id="PF13458"/>
    </source>
</evidence>
<feature type="domain" description="Leucine-binding protein" evidence="7">
    <location>
        <begin position="69"/>
        <end position="404"/>
    </location>
</feature>
<evidence type="ECO:0000256" key="6">
    <source>
        <dbReference type="SAM" id="SignalP"/>
    </source>
</evidence>
<dbReference type="Pfam" id="PF13458">
    <property type="entry name" value="Peripla_BP_6"/>
    <property type="match status" value="1"/>
</dbReference>
<protein>
    <submittedName>
        <fullName evidence="8">ABC transporter substrate-binding protein</fullName>
    </submittedName>
</protein>
<dbReference type="InterPro" id="IPR051010">
    <property type="entry name" value="BCAA_transport"/>
</dbReference>
<proteinExistence type="inferred from homology"/>
<accession>A0A3A9AMG9</accession>
<gene>
    <name evidence="8" type="ORF">D7V94_05450</name>
</gene>
<feature type="chain" id="PRO_5017400286" evidence="6">
    <location>
        <begin position="18"/>
        <end position="421"/>
    </location>
</feature>
<comment type="similarity">
    <text evidence="1">Belongs to the leucine-binding protein family.</text>
</comment>
<dbReference type="InterPro" id="IPR028082">
    <property type="entry name" value="Peripla_BP_I"/>
</dbReference>
<dbReference type="InterPro" id="IPR028081">
    <property type="entry name" value="Leu-bd"/>
</dbReference>
<dbReference type="PRINTS" id="PR00337">
    <property type="entry name" value="LEUILEVALBP"/>
</dbReference>
<dbReference type="PROSITE" id="PS51257">
    <property type="entry name" value="PROKAR_LIPOPROTEIN"/>
    <property type="match status" value="1"/>
</dbReference>
<feature type="signal peptide" evidence="6">
    <location>
        <begin position="1"/>
        <end position="17"/>
    </location>
</feature>
<evidence type="ECO:0000256" key="1">
    <source>
        <dbReference type="ARBA" id="ARBA00010062"/>
    </source>
</evidence>
<evidence type="ECO:0000313" key="9">
    <source>
        <dbReference type="Proteomes" id="UP000280696"/>
    </source>
</evidence>
<dbReference type="PANTHER" id="PTHR30483:SF6">
    <property type="entry name" value="PERIPLASMIC BINDING PROTEIN OF ABC TRANSPORTER FOR NATURAL AMINO ACIDS"/>
    <property type="match status" value="1"/>
</dbReference>
<feature type="region of interest" description="Disordered" evidence="5">
    <location>
        <begin position="23"/>
        <end position="72"/>
    </location>
</feature>
<dbReference type="AlphaFoldDB" id="A0A3A9AMG9"/>
<evidence type="ECO:0000256" key="2">
    <source>
        <dbReference type="ARBA" id="ARBA00022448"/>
    </source>
</evidence>
<comment type="caution">
    <text evidence="8">The sequence shown here is derived from an EMBL/GenBank/DDBJ whole genome shotgun (WGS) entry which is preliminary data.</text>
</comment>
<dbReference type="InterPro" id="IPR000709">
    <property type="entry name" value="Leu_Ile_Val-bd"/>
</dbReference>
<organism evidence="8 9">
    <name type="scientific">Parablautia intestinalis</name>
    <dbReference type="NCBI Taxonomy" id="2320100"/>
    <lineage>
        <taxon>Bacteria</taxon>
        <taxon>Bacillati</taxon>
        <taxon>Bacillota</taxon>
        <taxon>Clostridia</taxon>
        <taxon>Lachnospirales</taxon>
        <taxon>Lachnospiraceae</taxon>
        <taxon>Parablautia</taxon>
    </lineage>
</organism>
<dbReference type="OrthoDB" id="9783240at2"/>
<dbReference type="RefSeq" id="WP_120467586.1">
    <property type="nucleotide sequence ID" value="NZ_CATJBT010000145.1"/>
</dbReference>
<reference evidence="8 9" key="1">
    <citation type="submission" date="2018-09" db="EMBL/GenBank/DDBJ databases">
        <title>Murine metabolic-syndrome-specific gut microbial biobank.</title>
        <authorList>
            <person name="Liu C."/>
        </authorList>
    </citation>
    <scope>NUCLEOTIDE SEQUENCE [LARGE SCALE GENOMIC DNA]</scope>
    <source>
        <strain evidence="8 9">0.1xD8-82</strain>
    </source>
</reference>
<name>A0A3A9AMG9_9FIRM</name>
<dbReference type="GO" id="GO:0006865">
    <property type="term" value="P:amino acid transport"/>
    <property type="evidence" value="ECO:0007669"/>
    <property type="project" value="UniProtKB-KW"/>
</dbReference>
<dbReference type="EMBL" id="RAYQ01000004">
    <property type="protein sequence ID" value="RKI92770.1"/>
    <property type="molecule type" value="Genomic_DNA"/>
</dbReference>
<dbReference type="Proteomes" id="UP000280696">
    <property type="component" value="Unassembled WGS sequence"/>
</dbReference>
<keyword evidence="2" id="KW-0813">Transport</keyword>
<evidence type="ECO:0000256" key="3">
    <source>
        <dbReference type="ARBA" id="ARBA00022729"/>
    </source>
</evidence>
<keyword evidence="3 6" id="KW-0732">Signal</keyword>
<evidence type="ECO:0000313" key="8">
    <source>
        <dbReference type="EMBL" id="RKI92770.1"/>
    </source>
</evidence>
<keyword evidence="4" id="KW-0029">Amino-acid transport</keyword>
<sequence>MKKKVVSLLLAASLVTAMLSGCGNSGSSDAGTESAGTEEEADDAQQTQTDASNAEEGSDETPAEGSGETYKIGAIGPATGGAAVYGIAVQNGADLAIKEINEAGGINGSMIEYNFQDDECDNEKSVNAYNTLKDWGMQILVGSTTSGCSIAVSAESANDNLFQLTPSGSSVDCIKNDNVFQVCFTDPNQGVGAAQYIGSNGVAEKVAVIYDSSDVYSSGIYEKFAGEAANQPFEIVSSEAFTADNKTDFSVQLQKAKDAGAELIFLPIYYTEASLILTQANAMGYEPEFFGCDGLDGILNVENFDTALAEGVMLLTPFAADAEDEATKSFVSAYEAAYGDTPNQFAADAYDAVYIIKAAIEQSGAAPTDSASDICDKLKAAMTEISVDGLTGEAMSWEAGGAVNKAPKAMEIVDGNYSLIQ</sequence>
<dbReference type="SUPFAM" id="SSF53822">
    <property type="entry name" value="Periplasmic binding protein-like I"/>
    <property type="match status" value="1"/>
</dbReference>
<dbReference type="PANTHER" id="PTHR30483">
    <property type="entry name" value="LEUCINE-SPECIFIC-BINDING PROTEIN"/>
    <property type="match status" value="1"/>
</dbReference>
<evidence type="ECO:0000256" key="5">
    <source>
        <dbReference type="SAM" id="MobiDB-lite"/>
    </source>
</evidence>